<feature type="compositionally biased region" description="Gly residues" evidence="1">
    <location>
        <begin position="80"/>
        <end position="90"/>
    </location>
</feature>
<evidence type="ECO:0000313" key="2">
    <source>
        <dbReference type="EMBL" id="BAT04534.1"/>
    </source>
</evidence>
<proteinExistence type="predicted"/>
<dbReference type="PaxDb" id="39947-A0A0P0XE36"/>
<dbReference type="InParanoid" id="A0A0P0XE36"/>
<feature type="compositionally biased region" description="Pro residues" evidence="1">
    <location>
        <begin position="57"/>
        <end position="68"/>
    </location>
</feature>
<reference evidence="2 3" key="2">
    <citation type="journal article" date="2013" name="Plant Cell Physiol.">
        <title>Rice Annotation Project Database (RAP-DB): an integrative and interactive database for rice genomics.</title>
        <authorList>
            <person name="Sakai H."/>
            <person name="Lee S.S."/>
            <person name="Tanaka T."/>
            <person name="Numa H."/>
            <person name="Kim J."/>
            <person name="Kawahara Y."/>
            <person name="Wakimoto H."/>
            <person name="Yang C.C."/>
            <person name="Iwamoto M."/>
            <person name="Abe T."/>
            <person name="Yamada Y."/>
            <person name="Muto A."/>
            <person name="Inokuchi H."/>
            <person name="Ikemura T."/>
            <person name="Matsumoto T."/>
            <person name="Sasaki T."/>
            <person name="Itoh T."/>
        </authorList>
    </citation>
    <scope>NUCLEOTIDE SEQUENCE [LARGE SCALE GENOMIC DNA]</scope>
    <source>
        <strain evidence="3">cv. Nipponbare</strain>
    </source>
</reference>
<feature type="region of interest" description="Disordered" evidence="1">
    <location>
        <begin position="1"/>
        <end position="90"/>
    </location>
</feature>
<protein>
    <submittedName>
        <fullName evidence="2">Os08g0246700 protein</fullName>
    </submittedName>
</protein>
<evidence type="ECO:0000313" key="3">
    <source>
        <dbReference type="Proteomes" id="UP000059680"/>
    </source>
</evidence>
<dbReference type="AlphaFoldDB" id="A0A0P0XE36"/>
<dbReference type="Gramene" id="Os08t0246700-01">
    <property type="protein sequence ID" value="Os08t0246700-01"/>
    <property type="gene ID" value="Os08g0246700"/>
</dbReference>
<feature type="non-terminal residue" evidence="2">
    <location>
        <position position="1"/>
    </location>
</feature>
<gene>
    <name evidence="2" type="ordered locus">Os08g0246700</name>
    <name evidence="2" type="ORF">OSNPB_080246700</name>
</gene>
<reference evidence="2 3" key="3">
    <citation type="journal article" date="2013" name="Rice">
        <title>Improvement of the Oryza sativa Nipponbare reference genome using next generation sequence and optical map data.</title>
        <authorList>
            <person name="Kawahara Y."/>
            <person name="de la Bastide M."/>
            <person name="Hamilton J.P."/>
            <person name="Kanamori H."/>
            <person name="McCombie W.R."/>
            <person name="Ouyang S."/>
            <person name="Schwartz D.C."/>
            <person name="Tanaka T."/>
            <person name="Wu J."/>
            <person name="Zhou S."/>
            <person name="Childs K.L."/>
            <person name="Davidson R.M."/>
            <person name="Lin H."/>
            <person name="Quesada-Ocampo L."/>
            <person name="Vaillancourt B."/>
            <person name="Sakai H."/>
            <person name="Lee S.S."/>
            <person name="Kim J."/>
            <person name="Numa H."/>
            <person name="Itoh T."/>
            <person name="Buell C.R."/>
            <person name="Matsumoto T."/>
        </authorList>
    </citation>
    <scope>NUCLEOTIDE SEQUENCE [LARGE SCALE GENOMIC DNA]</scope>
    <source>
        <strain evidence="3">cv. Nipponbare</strain>
    </source>
</reference>
<dbReference type="Proteomes" id="UP000059680">
    <property type="component" value="Chromosome 8"/>
</dbReference>
<sequence>ITLRGRCHGFSDSPHGGGSRRHLGGRHDRREAPWARGGGEYLGGRRRPDLPSLAPQRPDPQAPAPRPPTTSSGARVAAGVAGGASGAGQR</sequence>
<organism evidence="2 3">
    <name type="scientific">Oryza sativa subsp. japonica</name>
    <name type="common">Rice</name>
    <dbReference type="NCBI Taxonomy" id="39947"/>
    <lineage>
        <taxon>Eukaryota</taxon>
        <taxon>Viridiplantae</taxon>
        <taxon>Streptophyta</taxon>
        <taxon>Embryophyta</taxon>
        <taxon>Tracheophyta</taxon>
        <taxon>Spermatophyta</taxon>
        <taxon>Magnoliopsida</taxon>
        <taxon>Liliopsida</taxon>
        <taxon>Poales</taxon>
        <taxon>Poaceae</taxon>
        <taxon>BOP clade</taxon>
        <taxon>Oryzoideae</taxon>
        <taxon>Oryzeae</taxon>
        <taxon>Oryzinae</taxon>
        <taxon>Oryza</taxon>
        <taxon>Oryza sativa</taxon>
    </lineage>
</organism>
<dbReference type="EMBL" id="AP014964">
    <property type="protein sequence ID" value="BAT04534.1"/>
    <property type="molecule type" value="Genomic_DNA"/>
</dbReference>
<accession>A0A0P0XE36</accession>
<reference evidence="3" key="1">
    <citation type="journal article" date="2005" name="Nature">
        <title>The map-based sequence of the rice genome.</title>
        <authorList>
            <consortium name="International rice genome sequencing project (IRGSP)"/>
            <person name="Matsumoto T."/>
            <person name="Wu J."/>
            <person name="Kanamori H."/>
            <person name="Katayose Y."/>
            <person name="Fujisawa M."/>
            <person name="Namiki N."/>
            <person name="Mizuno H."/>
            <person name="Yamamoto K."/>
            <person name="Antonio B.A."/>
            <person name="Baba T."/>
            <person name="Sakata K."/>
            <person name="Nagamura Y."/>
            <person name="Aoki H."/>
            <person name="Arikawa K."/>
            <person name="Arita K."/>
            <person name="Bito T."/>
            <person name="Chiden Y."/>
            <person name="Fujitsuka N."/>
            <person name="Fukunaka R."/>
            <person name="Hamada M."/>
            <person name="Harada C."/>
            <person name="Hayashi A."/>
            <person name="Hijishita S."/>
            <person name="Honda M."/>
            <person name="Hosokawa S."/>
            <person name="Ichikawa Y."/>
            <person name="Idonuma A."/>
            <person name="Iijima M."/>
            <person name="Ikeda M."/>
            <person name="Ikeno M."/>
            <person name="Ito K."/>
            <person name="Ito S."/>
            <person name="Ito T."/>
            <person name="Ito Y."/>
            <person name="Ito Y."/>
            <person name="Iwabuchi A."/>
            <person name="Kamiya K."/>
            <person name="Karasawa W."/>
            <person name="Kurita K."/>
            <person name="Katagiri S."/>
            <person name="Kikuta A."/>
            <person name="Kobayashi H."/>
            <person name="Kobayashi N."/>
            <person name="Machita K."/>
            <person name="Maehara T."/>
            <person name="Masukawa M."/>
            <person name="Mizubayashi T."/>
            <person name="Mukai Y."/>
            <person name="Nagasaki H."/>
            <person name="Nagata Y."/>
            <person name="Naito S."/>
            <person name="Nakashima M."/>
            <person name="Nakama Y."/>
            <person name="Nakamichi Y."/>
            <person name="Nakamura M."/>
            <person name="Meguro A."/>
            <person name="Negishi M."/>
            <person name="Ohta I."/>
            <person name="Ohta T."/>
            <person name="Okamoto M."/>
            <person name="Ono N."/>
            <person name="Saji S."/>
            <person name="Sakaguchi M."/>
            <person name="Sakai K."/>
            <person name="Shibata M."/>
            <person name="Shimokawa T."/>
            <person name="Song J."/>
            <person name="Takazaki Y."/>
            <person name="Terasawa K."/>
            <person name="Tsugane M."/>
            <person name="Tsuji K."/>
            <person name="Ueda S."/>
            <person name="Waki K."/>
            <person name="Yamagata H."/>
            <person name="Yamamoto M."/>
            <person name="Yamamoto S."/>
            <person name="Yamane H."/>
            <person name="Yoshiki S."/>
            <person name="Yoshihara R."/>
            <person name="Yukawa K."/>
            <person name="Zhong H."/>
            <person name="Yano M."/>
            <person name="Yuan Q."/>
            <person name="Ouyang S."/>
            <person name="Liu J."/>
            <person name="Jones K.M."/>
            <person name="Gansberger K."/>
            <person name="Moffat K."/>
            <person name="Hill J."/>
            <person name="Bera J."/>
            <person name="Fadrosh D."/>
            <person name="Jin S."/>
            <person name="Johri S."/>
            <person name="Kim M."/>
            <person name="Overton L."/>
            <person name="Reardon M."/>
            <person name="Tsitrin T."/>
            <person name="Vuong H."/>
            <person name="Weaver B."/>
            <person name="Ciecko A."/>
            <person name="Tallon L."/>
            <person name="Jackson J."/>
            <person name="Pai G."/>
            <person name="Aken S.V."/>
            <person name="Utterback T."/>
            <person name="Reidmuller S."/>
            <person name="Feldblyum T."/>
            <person name="Hsiao J."/>
            <person name="Zismann V."/>
            <person name="Iobst S."/>
            <person name="de Vazeille A.R."/>
            <person name="Buell C.R."/>
            <person name="Ying K."/>
            <person name="Li Y."/>
            <person name="Lu T."/>
            <person name="Huang Y."/>
            <person name="Zhao Q."/>
            <person name="Feng Q."/>
            <person name="Zhang L."/>
            <person name="Zhu J."/>
            <person name="Weng Q."/>
            <person name="Mu J."/>
            <person name="Lu Y."/>
            <person name="Fan D."/>
            <person name="Liu Y."/>
            <person name="Guan J."/>
            <person name="Zhang Y."/>
            <person name="Yu S."/>
            <person name="Liu X."/>
            <person name="Zhang Y."/>
            <person name="Hong G."/>
            <person name="Han B."/>
            <person name="Choisne N."/>
            <person name="Demange N."/>
            <person name="Orjeda G."/>
            <person name="Samain S."/>
            <person name="Cattolico L."/>
            <person name="Pelletier E."/>
            <person name="Couloux A."/>
            <person name="Segurens B."/>
            <person name="Wincker P."/>
            <person name="D'Hont A."/>
            <person name="Scarpelli C."/>
            <person name="Weissenbach J."/>
            <person name="Salanoubat M."/>
            <person name="Quetier F."/>
            <person name="Yu Y."/>
            <person name="Kim H.R."/>
            <person name="Rambo T."/>
            <person name="Currie J."/>
            <person name="Collura K."/>
            <person name="Luo M."/>
            <person name="Yang T."/>
            <person name="Ammiraju J.S.S."/>
            <person name="Engler F."/>
            <person name="Soderlund C."/>
            <person name="Wing R.A."/>
            <person name="Palmer L.E."/>
            <person name="de la Bastide M."/>
            <person name="Spiegel L."/>
            <person name="Nascimento L."/>
            <person name="Zutavern T."/>
            <person name="O'Shaughnessy A."/>
            <person name="Dike S."/>
            <person name="Dedhia N."/>
            <person name="Preston R."/>
            <person name="Balija V."/>
            <person name="McCombie W.R."/>
            <person name="Chow T."/>
            <person name="Chen H."/>
            <person name="Chung M."/>
            <person name="Chen C."/>
            <person name="Shaw J."/>
            <person name="Wu H."/>
            <person name="Hsiao K."/>
            <person name="Chao Y."/>
            <person name="Chu M."/>
            <person name="Cheng C."/>
            <person name="Hour A."/>
            <person name="Lee P."/>
            <person name="Lin S."/>
            <person name="Lin Y."/>
            <person name="Liou J."/>
            <person name="Liu S."/>
            <person name="Hsing Y."/>
            <person name="Raghuvanshi S."/>
            <person name="Mohanty A."/>
            <person name="Bharti A.K."/>
            <person name="Gaur A."/>
            <person name="Gupta V."/>
            <person name="Kumar D."/>
            <person name="Ravi V."/>
            <person name="Vij S."/>
            <person name="Kapur A."/>
            <person name="Khurana P."/>
            <person name="Khurana P."/>
            <person name="Khurana J.P."/>
            <person name="Tyagi A.K."/>
            <person name="Gaikwad K."/>
            <person name="Singh A."/>
            <person name="Dalal V."/>
            <person name="Srivastava S."/>
            <person name="Dixit A."/>
            <person name="Pal A.K."/>
            <person name="Ghazi I.A."/>
            <person name="Yadav M."/>
            <person name="Pandit A."/>
            <person name="Bhargava A."/>
            <person name="Sureshbabu K."/>
            <person name="Batra K."/>
            <person name="Sharma T.R."/>
            <person name="Mohapatra T."/>
            <person name="Singh N.K."/>
            <person name="Messing J."/>
            <person name="Nelson A.B."/>
            <person name="Fuks G."/>
            <person name="Kavchok S."/>
            <person name="Keizer G."/>
            <person name="Linton E."/>
            <person name="Llaca V."/>
            <person name="Song R."/>
            <person name="Tanyolac B."/>
            <person name="Young S."/>
            <person name="Ho-Il K."/>
            <person name="Hahn J.H."/>
            <person name="Sangsakoo G."/>
            <person name="Vanavichit A."/>
            <person name="de Mattos Luiz.A.T."/>
            <person name="Zimmer P.D."/>
            <person name="Malone G."/>
            <person name="Dellagostin O."/>
            <person name="de Oliveira A.C."/>
            <person name="Bevan M."/>
            <person name="Bancroft I."/>
            <person name="Minx P."/>
            <person name="Cordum H."/>
            <person name="Wilson R."/>
            <person name="Cheng Z."/>
            <person name="Jin W."/>
            <person name="Jiang J."/>
            <person name="Leong S.A."/>
            <person name="Iwama H."/>
            <person name="Gojobori T."/>
            <person name="Itoh T."/>
            <person name="Niimura Y."/>
            <person name="Fujii Y."/>
            <person name="Habara T."/>
            <person name="Sakai H."/>
            <person name="Sato Y."/>
            <person name="Wilson G."/>
            <person name="Kumar K."/>
            <person name="McCouch S."/>
            <person name="Juretic N."/>
            <person name="Hoen D."/>
            <person name="Wright S."/>
            <person name="Bruskiewich R."/>
            <person name="Bureau T."/>
            <person name="Miyao A."/>
            <person name="Hirochika H."/>
            <person name="Nishikawa T."/>
            <person name="Kadowaki K."/>
            <person name="Sugiura M."/>
            <person name="Burr B."/>
            <person name="Sasaki T."/>
        </authorList>
    </citation>
    <scope>NUCLEOTIDE SEQUENCE [LARGE SCALE GENOMIC DNA]</scope>
    <source>
        <strain evidence="3">cv. Nipponbare</strain>
    </source>
</reference>
<name>A0A0P0XE36_ORYSJ</name>
<evidence type="ECO:0000256" key="1">
    <source>
        <dbReference type="SAM" id="MobiDB-lite"/>
    </source>
</evidence>
<keyword evidence="3" id="KW-1185">Reference proteome</keyword>